<organism evidence="2 3">
    <name type="scientific">Durusdinium trenchii</name>
    <dbReference type="NCBI Taxonomy" id="1381693"/>
    <lineage>
        <taxon>Eukaryota</taxon>
        <taxon>Sar</taxon>
        <taxon>Alveolata</taxon>
        <taxon>Dinophyceae</taxon>
        <taxon>Suessiales</taxon>
        <taxon>Symbiodiniaceae</taxon>
        <taxon>Durusdinium</taxon>
    </lineage>
</organism>
<comment type="caution">
    <text evidence="2">The sequence shown here is derived from an EMBL/GenBank/DDBJ whole genome shotgun (WGS) entry which is preliminary data.</text>
</comment>
<evidence type="ECO:0000256" key="1">
    <source>
        <dbReference type="SAM" id="MobiDB-lite"/>
    </source>
</evidence>
<name>A0ABP0I5J2_9DINO</name>
<feature type="compositionally biased region" description="Polar residues" evidence="1">
    <location>
        <begin position="67"/>
        <end position="77"/>
    </location>
</feature>
<proteinExistence type="predicted"/>
<dbReference type="Proteomes" id="UP001642484">
    <property type="component" value="Unassembled WGS sequence"/>
</dbReference>
<keyword evidence="3" id="KW-1185">Reference proteome</keyword>
<protein>
    <submittedName>
        <fullName evidence="2">Uncharacterized protein</fullName>
    </submittedName>
</protein>
<sequence>MTPQLTLQHRMCAYRYVHKMNNTFGKKVMAFAPPEGDWARFENVDPTIEDELEESDIQRGQDLVRNSSQRFNKVNGDQSDKQELPSRLKDPDEAAKMIHGMRTSISRRVVLRAGETLDLKELRELSLDIVTNAIETAGLDQVIGIQSWVRQTASELAQAAAEKFDVKIREK</sequence>
<dbReference type="EMBL" id="CAXAMN010002114">
    <property type="protein sequence ID" value="CAK8997843.1"/>
    <property type="molecule type" value="Genomic_DNA"/>
</dbReference>
<reference evidence="2 3" key="1">
    <citation type="submission" date="2024-02" db="EMBL/GenBank/DDBJ databases">
        <authorList>
            <person name="Chen Y."/>
            <person name="Shah S."/>
            <person name="Dougan E. K."/>
            <person name="Thang M."/>
            <person name="Chan C."/>
        </authorList>
    </citation>
    <scope>NUCLEOTIDE SEQUENCE [LARGE SCALE GENOMIC DNA]</scope>
</reference>
<evidence type="ECO:0000313" key="2">
    <source>
        <dbReference type="EMBL" id="CAK8997843.1"/>
    </source>
</evidence>
<accession>A0ABP0I5J2</accession>
<feature type="region of interest" description="Disordered" evidence="1">
    <location>
        <begin position="67"/>
        <end position="86"/>
    </location>
</feature>
<evidence type="ECO:0000313" key="3">
    <source>
        <dbReference type="Proteomes" id="UP001642484"/>
    </source>
</evidence>
<gene>
    <name evidence="2" type="ORF">CCMP2556_LOCUS5016</name>
</gene>